<dbReference type="InterPro" id="IPR051310">
    <property type="entry name" value="MCP_chemotaxis"/>
</dbReference>
<feature type="transmembrane region" description="Helical" evidence="5">
    <location>
        <begin position="80"/>
        <end position="98"/>
    </location>
</feature>
<organism evidence="8 9">
    <name type="scientific">Pseudodesulfovibrio nedwellii</name>
    <dbReference type="NCBI Taxonomy" id="2973072"/>
    <lineage>
        <taxon>Bacteria</taxon>
        <taxon>Pseudomonadati</taxon>
        <taxon>Thermodesulfobacteriota</taxon>
        <taxon>Desulfovibrionia</taxon>
        <taxon>Desulfovibrionales</taxon>
        <taxon>Desulfovibrionaceae</taxon>
    </lineage>
</organism>
<evidence type="ECO:0000259" key="7">
    <source>
        <dbReference type="PROSITE" id="PS50885"/>
    </source>
</evidence>
<keyword evidence="9" id="KW-1185">Reference proteome</keyword>
<evidence type="ECO:0000313" key="8">
    <source>
        <dbReference type="EMBL" id="BDQ37995.1"/>
    </source>
</evidence>
<reference evidence="8 9" key="1">
    <citation type="submission" date="2022-08" db="EMBL/GenBank/DDBJ databases">
        <title>Genome Sequence of the sulphate-reducing bacterium, Pseudodesulfovibrio sp. SYK.</title>
        <authorList>
            <person name="Kondo R."/>
            <person name="Kataoka T."/>
        </authorList>
    </citation>
    <scope>NUCLEOTIDE SEQUENCE [LARGE SCALE GENOMIC DNA]</scope>
    <source>
        <strain evidence="8 9">SYK</strain>
    </source>
</reference>
<dbReference type="CDD" id="cd11386">
    <property type="entry name" value="MCP_signal"/>
    <property type="match status" value="1"/>
</dbReference>
<dbReference type="Proteomes" id="UP001317742">
    <property type="component" value="Chromosome"/>
</dbReference>
<evidence type="ECO:0000256" key="5">
    <source>
        <dbReference type="SAM" id="Phobius"/>
    </source>
</evidence>
<dbReference type="Pfam" id="PF00015">
    <property type="entry name" value="MCPsignal"/>
    <property type="match status" value="1"/>
</dbReference>
<feature type="domain" description="HAMP" evidence="7">
    <location>
        <begin position="211"/>
        <end position="263"/>
    </location>
</feature>
<keyword evidence="5" id="KW-1133">Transmembrane helix</keyword>
<dbReference type="Pfam" id="PF00672">
    <property type="entry name" value="HAMP"/>
    <property type="match status" value="1"/>
</dbReference>
<dbReference type="InterPro" id="IPR003660">
    <property type="entry name" value="HAMP_dom"/>
</dbReference>
<gene>
    <name evidence="8" type="ORF">SYK_23550</name>
</gene>
<dbReference type="PANTHER" id="PTHR43531:SF11">
    <property type="entry name" value="METHYL-ACCEPTING CHEMOTAXIS PROTEIN 3"/>
    <property type="match status" value="1"/>
</dbReference>
<evidence type="ECO:0000256" key="2">
    <source>
        <dbReference type="ARBA" id="ARBA00029447"/>
    </source>
</evidence>
<evidence type="ECO:0008006" key="10">
    <source>
        <dbReference type="Google" id="ProtNLM"/>
    </source>
</evidence>
<dbReference type="CDD" id="cd06225">
    <property type="entry name" value="HAMP"/>
    <property type="match status" value="1"/>
</dbReference>
<feature type="transmembrane region" description="Helical" evidence="5">
    <location>
        <begin position="187"/>
        <end position="209"/>
    </location>
</feature>
<keyword evidence="5" id="KW-0472">Membrane</keyword>
<accession>A0ABM8B2L9</accession>
<keyword evidence="1" id="KW-0145">Chemotaxis</keyword>
<keyword evidence="5" id="KW-0812">Transmembrane</keyword>
<keyword evidence="4" id="KW-0175">Coiled coil</keyword>
<evidence type="ECO:0000259" key="6">
    <source>
        <dbReference type="PROSITE" id="PS50111"/>
    </source>
</evidence>
<evidence type="ECO:0000256" key="4">
    <source>
        <dbReference type="SAM" id="Coils"/>
    </source>
</evidence>
<feature type="coiled-coil region" evidence="4">
    <location>
        <begin position="454"/>
        <end position="481"/>
    </location>
</feature>
<dbReference type="RefSeq" id="WP_281760504.1">
    <property type="nucleotide sequence ID" value="NZ_AP026709.1"/>
</dbReference>
<dbReference type="PROSITE" id="PS50885">
    <property type="entry name" value="HAMP"/>
    <property type="match status" value="1"/>
</dbReference>
<feature type="transmembrane region" description="Helical" evidence="5">
    <location>
        <begin position="12"/>
        <end position="35"/>
    </location>
</feature>
<name>A0ABM8B2L9_9BACT</name>
<evidence type="ECO:0000256" key="1">
    <source>
        <dbReference type="ARBA" id="ARBA00022500"/>
    </source>
</evidence>
<dbReference type="Gene3D" id="1.10.287.950">
    <property type="entry name" value="Methyl-accepting chemotaxis protein"/>
    <property type="match status" value="1"/>
</dbReference>
<keyword evidence="3" id="KW-0807">Transducer</keyword>
<sequence length="533" mass="57497">MKWYQSIRFKIIGMLMLVTLLSASLTGAILFSQYYSSEVTNLEVALKRSAETTLNKIGLDDVKPYIKGGSEKNEFFMNKLHELAAIVDIFDLAYLYVVERTSNGQYRFLMDAAMLTGDPKPLQIYEGAPPELDKVYTSRKMIYPEIYTDEYGTFKSILSPIVVNGETIAVIGADFDASSLQQIRSKVLLTLLIAIIISGIIAVFISFYFSRKINTAITAGVTIAESIAEGNLAVDANYSGKDEIGLMIFTLVKMVKKLRQVVGEVHSVTGNVTSGSEELSSTSIILSQGATEQAASIEEVSASMEEMTANIQQNAGSATETQILANGAAKQAAESGTAVSKSVTAMREIADRISIIEEIARQTNLLALNAAIEAARAGEHGKGFAVVAAEVRKLAERSGVAAGEISQLAVSSVDVADRAGELLGKLVPDIQRTAQLVEEITAASNEQSSGASQINNAIRQLDEVVQQNAAASEEMSSTSEQLSAQAVQLQQTVSFFDLGEVNHSNQGMVSRSPREYNKRVSVDMETDGGFKRF</sequence>
<dbReference type="PANTHER" id="PTHR43531">
    <property type="entry name" value="PROTEIN ICFG"/>
    <property type="match status" value="1"/>
</dbReference>
<protein>
    <recommendedName>
        <fullName evidence="10">Methyl-accepting chemotaxis protein</fullName>
    </recommendedName>
</protein>
<feature type="domain" description="Methyl-accepting transducer" evidence="6">
    <location>
        <begin position="268"/>
        <end position="483"/>
    </location>
</feature>
<dbReference type="SMART" id="SM00283">
    <property type="entry name" value="MA"/>
    <property type="match status" value="1"/>
</dbReference>
<dbReference type="InterPro" id="IPR004089">
    <property type="entry name" value="MCPsignal_dom"/>
</dbReference>
<evidence type="ECO:0000313" key="9">
    <source>
        <dbReference type="Proteomes" id="UP001317742"/>
    </source>
</evidence>
<dbReference type="SUPFAM" id="SSF58104">
    <property type="entry name" value="Methyl-accepting chemotaxis protein (MCP) signaling domain"/>
    <property type="match status" value="1"/>
</dbReference>
<comment type="similarity">
    <text evidence="2">Belongs to the methyl-accepting chemotaxis (MCP) protein family.</text>
</comment>
<dbReference type="PROSITE" id="PS50111">
    <property type="entry name" value="CHEMOTAXIS_TRANSDUC_2"/>
    <property type="match status" value="1"/>
</dbReference>
<dbReference type="SMART" id="SM00304">
    <property type="entry name" value="HAMP"/>
    <property type="match status" value="1"/>
</dbReference>
<proteinExistence type="inferred from homology"/>
<evidence type="ECO:0000256" key="3">
    <source>
        <dbReference type="PROSITE-ProRule" id="PRU00284"/>
    </source>
</evidence>
<dbReference type="EMBL" id="AP026709">
    <property type="protein sequence ID" value="BDQ37995.1"/>
    <property type="molecule type" value="Genomic_DNA"/>
</dbReference>